<dbReference type="PANTHER" id="PTHR31102:SF1">
    <property type="entry name" value="CATION_H+ EXCHANGER DOMAIN-CONTAINING PROTEIN"/>
    <property type="match status" value="1"/>
</dbReference>
<keyword evidence="4" id="KW-1185">Reference proteome</keyword>
<protein>
    <recommendedName>
        <fullName evidence="5">DUF4149 domain-containing protein</fullName>
    </recommendedName>
</protein>
<feature type="transmembrane region" description="Helical" evidence="2">
    <location>
        <begin position="39"/>
        <end position="58"/>
    </location>
</feature>
<organism evidence="3 4">
    <name type="scientific">Caerostris extrusa</name>
    <name type="common">Bark spider</name>
    <name type="synonym">Caerostris bankana</name>
    <dbReference type="NCBI Taxonomy" id="172846"/>
    <lineage>
        <taxon>Eukaryota</taxon>
        <taxon>Metazoa</taxon>
        <taxon>Ecdysozoa</taxon>
        <taxon>Arthropoda</taxon>
        <taxon>Chelicerata</taxon>
        <taxon>Arachnida</taxon>
        <taxon>Araneae</taxon>
        <taxon>Araneomorphae</taxon>
        <taxon>Entelegynae</taxon>
        <taxon>Araneoidea</taxon>
        <taxon>Araneidae</taxon>
        <taxon>Caerostris</taxon>
    </lineage>
</organism>
<keyword evidence="2" id="KW-0472">Membrane</keyword>
<comment type="caution">
    <text evidence="3">The sequence shown here is derived from an EMBL/GenBank/DDBJ whole genome shotgun (WGS) entry which is preliminary data.</text>
</comment>
<dbReference type="EMBL" id="BPLR01010733">
    <property type="protein sequence ID" value="GIY41621.1"/>
    <property type="molecule type" value="Genomic_DNA"/>
</dbReference>
<comment type="similarity">
    <text evidence="1">Belongs to the monovalent cation:proton antiporter 1 (CPA1) transporter (TC 2.A.36) family.</text>
</comment>
<evidence type="ECO:0000256" key="2">
    <source>
        <dbReference type="SAM" id="Phobius"/>
    </source>
</evidence>
<name>A0AAV4T8H4_CAEEX</name>
<evidence type="ECO:0000256" key="1">
    <source>
        <dbReference type="ARBA" id="ARBA00007367"/>
    </source>
</evidence>
<evidence type="ECO:0008006" key="5">
    <source>
        <dbReference type="Google" id="ProtNLM"/>
    </source>
</evidence>
<evidence type="ECO:0000313" key="4">
    <source>
        <dbReference type="Proteomes" id="UP001054945"/>
    </source>
</evidence>
<dbReference type="AlphaFoldDB" id="A0AAV4T8H4"/>
<sequence>MELETIPRRYPVNARVANSGAIPRPLMRCYHMLPNNRKLILFICEALIIFFGYTSLFGMLEKDALPGSQVFALMLLYALAYIAGKLVSLIWLPPLLGMIAAGFVFQKVPFDTYNHNISRQWAFNLRSAAFVIILLQAGLELNTKNRNS</sequence>
<dbReference type="Proteomes" id="UP001054945">
    <property type="component" value="Unassembled WGS sequence"/>
</dbReference>
<proteinExistence type="inferred from homology"/>
<accession>A0AAV4T8H4</accession>
<evidence type="ECO:0000313" key="3">
    <source>
        <dbReference type="EMBL" id="GIY41621.1"/>
    </source>
</evidence>
<feature type="transmembrane region" description="Helical" evidence="2">
    <location>
        <begin position="64"/>
        <end position="82"/>
    </location>
</feature>
<reference evidence="3 4" key="1">
    <citation type="submission" date="2021-06" db="EMBL/GenBank/DDBJ databases">
        <title>Caerostris extrusa draft genome.</title>
        <authorList>
            <person name="Kono N."/>
            <person name="Arakawa K."/>
        </authorList>
    </citation>
    <scope>NUCLEOTIDE SEQUENCE [LARGE SCALE GENOMIC DNA]</scope>
</reference>
<dbReference type="GO" id="GO:0098662">
    <property type="term" value="P:inorganic cation transmembrane transport"/>
    <property type="evidence" value="ECO:0007669"/>
    <property type="project" value="TreeGrafter"/>
</dbReference>
<dbReference type="PANTHER" id="PTHR31102">
    <property type="match status" value="1"/>
</dbReference>
<feature type="transmembrane region" description="Helical" evidence="2">
    <location>
        <begin position="121"/>
        <end position="139"/>
    </location>
</feature>
<keyword evidence="2" id="KW-1133">Transmembrane helix</keyword>
<gene>
    <name evidence="3" type="primary">SLC9B1_2</name>
    <name evidence="3" type="ORF">CEXT_530501</name>
</gene>
<dbReference type="InterPro" id="IPR051843">
    <property type="entry name" value="CPA1_transporter"/>
</dbReference>
<keyword evidence="2" id="KW-0812">Transmembrane</keyword>